<dbReference type="PANTHER" id="PTHR10339">
    <property type="entry name" value="ADP-RIBOSYLTRANSFERASE"/>
    <property type="match status" value="1"/>
</dbReference>
<dbReference type="GO" id="GO:0003950">
    <property type="term" value="F:NAD+ poly-ADP-ribosyltransferase activity"/>
    <property type="evidence" value="ECO:0007669"/>
    <property type="project" value="TreeGrafter"/>
</dbReference>
<evidence type="ECO:0000256" key="7">
    <source>
        <dbReference type="RuleBase" id="RU361228"/>
    </source>
</evidence>
<dbReference type="SUPFAM" id="SSF56399">
    <property type="entry name" value="ADP-ribosylation"/>
    <property type="match status" value="1"/>
</dbReference>
<keyword evidence="7" id="KW-0520">NAD</keyword>
<name>A0AAD3NFA0_LATJO</name>
<accession>A0AAD3NFA0</accession>
<dbReference type="EMBL" id="BRZM01000572">
    <property type="protein sequence ID" value="GLD71365.1"/>
    <property type="molecule type" value="Genomic_DNA"/>
</dbReference>
<protein>
    <recommendedName>
        <fullName evidence="7">NAD(P)(+)--arginine ADP-ribosyltransferase</fullName>
        <ecNumber evidence="7">2.4.2.31</ecNumber>
    </recommendedName>
    <alternativeName>
        <fullName evidence="7">Mono(ADP-ribosyl)transferase</fullName>
    </alternativeName>
</protein>
<dbReference type="AlphaFoldDB" id="A0AAD3NFA0"/>
<gene>
    <name evidence="8" type="ORF">AKAME5_002268700</name>
</gene>
<evidence type="ECO:0000313" key="9">
    <source>
        <dbReference type="Proteomes" id="UP001279410"/>
    </source>
</evidence>
<dbReference type="Pfam" id="PF01129">
    <property type="entry name" value="ART"/>
    <property type="match status" value="1"/>
</dbReference>
<dbReference type="GO" id="GO:0016779">
    <property type="term" value="F:nucleotidyltransferase activity"/>
    <property type="evidence" value="ECO:0007669"/>
    <property type="project" value="UniProtKB-KW"/>
</dbReference>
<keyword evidence="2 7" id="KW-0328">Glycosyltransferase</keyword>
<evidence type="ECO:0000256" key="3">
    <source>
        <dbReference type="ARBA" id="ARBA00022679"/>
    </source>
</evidence>
<keyword evidence="5 7" id="KW-0521">NADP</keyword>
<dbReference type="PRINTS" id="PR00970">
    <property type="entry name" value="RIBTRNSFRASE"/>
</dbReference>
<dbReference type="InterPro" id="IPR000768">
    <property type="entry name" value="ART"/>
</dbReference>
<proteinExistence type="inferred from homology"/>
<comment type="caution">
    <text evidence="8">The sequence shown here is derived from an EMBL/GenBank/DDBJ whole genome shotgun (WGS) entry which is preliminary data.</text>
</comment>
<dbReference type="Proteomes" id="UP001279410">
    <property type="component" value="Unassembled WGS sequence"/>
</dbReference>
<organism evidence="8 9">
    <name type="scientific">Lates japonicus</name>
    <name type="common">Japanese lates</name>
    <dbReference type="NCBI Taxonomy" id="270547"/>
    <lineage>
        <taxon>Eukaryota</taxon>
        <taxon>Metazoa</taxon>
        <taxon>Chordata</taxon>
        <taxon>Craniata</taxon>
        <taxon>Vertebrata</taxon>
        <taxon>Euteleostomi</taxon>
        <taxon>Actinopterygii</taxon>
        <taxon>Neopterygii</taxon>
        <taxon>Teleostei</taxon>
        <taxon>Neoteleostei</taxon>
        <taxon>Acanthomorphata</taxon>
        <taxon>Carangaria</taxon>
        <taxon>Carangaria incertae sedis</taxon>
        <taxon>Centropomidae</taxon>
        <taxon>Lates</taxon>
    </lineage>
</organism>
<dbReference type="PROSITE" id="PS51996">
    <property type="entry name" value="TR_MART"/>
    <property type="match status" value="1"/>
</dbReference>
<comment type="catalytic activity">
    <reaction evidence="6 7">
        <text>L-arginyl-[protein] + NAD(+) = N(omega)-(ADP-D-ribosyl)-L-arginyl-[protein] + nicotinamide + H(+)</text>
        <dbReference type="Rhea" id="RHEA:19149"/>
        <dbReference type="Rhea" id="RHEA-COMP:10532"/>
        <dbReference type="Rhea" id="RHEA-COMP:15087"/>
        <dbReference type="ChEBI" id="CHEBI:15378"/>
        <dbReference type="ChEBI" id="CHEBI:17154"/>
        <dbReference type="ChEBI" id="CHEBI:29965"/>
        <dbReference type="ChEBI" id="CHEBI:57540"/>
        <dbReference type="ChEBI" id="CHEBI:142554"/>
        <dbReference type="EC" id="2.4.2.31"/>
    </reaction>
</comment>
<dbReference type="InterPro" id="IPR050999">
    <property type="entry name" value="ADP-ribosyltransferase_ARG"/>
</dbReference>
<evidence type="ECO:0000256" key="6">
    <source>
        <dbReference type="ARBA" id="ARBA00047597"/>
    </source>
</evidence>
<reference evidence="8" key="1">
    <citation type="submission" date="2022-08" db="EMBL/GenBank/DDBJ databases">
        <title>Genome sequencing of akame (Lates japonicus).</title>
        <authorList>
            <person name="Hashiguchi Y."/>
            <person name="Takahashi H."/>
        </authorList>
    </citation>
    <scope>NUCLEOTIDE SEQUENCE</scope>
    <source>
        <strain evidence="8">Kochi</strain>
    </source>
</reference>
<dbReference type="PANTHER" id="PTHR10339:SF29">
    <property type="entry name" value="NAD(P)(+)--ARGININE ADP-RIBOSYLTRANSFERASE"/>
    <property type="match status" value="1"/>
</dbReference>
<comment type="similarity">
    <text evidence="1 7">Belongs to the Arg-specific ADP-ribosyltransferase family.</text>
</comment>
<evidence type="ECO:0000256" key="4">
    <source>
        <dbReference type="ARBA" id="ARBA00022695"/>
    </source>
</evidence>
<evidence type="ECO:0000313" key="8">
    <source>
        <dbReference type="EMBL" id="GLD71365.1"/>
    </source>
</evidence>
<evidence type="ECO:0000256" key="5">
    <source>
        <dbReference type="ARBA" id="ARBA00022857"/>
    </source>
</evidence>
<dbReference type="Gene3D" id="3.90.176.10">
    <property type="entry name" value="Toxin ADP-ribosyltransferase, Chain A, domain 1"/>
    <property type="match status" value="1"/>
</dbReference>
<evidence type="ECO:0000256" key="1">
    <source>
        <dbReference type="ARBA" id="ARBA00009558"/>
    </source>
</evidence>
<dbReference type="EC" id="2.4.2.31" evidence="7"/>
<sequence length="137" mass="15735">MHFWLTSAIQILSDNMTCHTTYRRTDLLFTAKLNHIVRFGFFASSSFKTTLTQFGTKTCFEIKTCSGAFLGNYSDLGTEEEEVLIPPYELFMVVKGPRVKAEYGQRPPCFCGEAVTDRRVWSLNDPHIETLLRRLLI</sequence>
<keyword evidence="3 7" id="KW-0808">Transferase</keyword>
<keyword evidence="9" id="KW-1185">Reference proteome</keyword>
<evidence type="ECO:0000256" key="2">
    <source>
        <dbReference type="ARBA" id="ARBA00022676"/>
    </source>
</evidence>
<keyword evidence="4" id="KW-0548">Nucleotidyltransferase</keyword>
<dbReference type="GO" id="GO:0106274">
    <property type="term" value="F:NAD+-protein-arginine ADP-ribosyltransferase activity"/>
    <property type="evidence" value="ECO:0007669"/>
    <property type="project" value="UniProtKB-EC"/>
</dbReference>